<evidence type="ECO:0000313" key="3">
    <source>
        <dbReference type="Proteomes" id="UP000294830"/>
    </source>
</evidence>
<evidence type="ECO:0000256" key="1">
    <source>
        <dbReference type="SAM" id="Phobius"/>
    </source>
</evidence>
<comment type="caution">
    <text evidence="2">The sequence shown here is derived from an EMBL/GenBank/DDBJ whole genome shotgun (WGS) entry which is preliminary data.</text>
</comment>
<keyword evidence="1" id="KW-0812">Transmembrane</keyword>
<feature type="transmembrane region" description="Helical" evidence="1">
    <location>
        <begin position="45"/>
        <end position="69"/>
    </location>
</feature>
<name>A0A4R2EP46_9BACT</name>
<feature type="transmembrane region" description="Helical" evidence="1">
    <location>
        <begin position="12"/>
        <end position="33"/>
    </location>
</feature>
<organism evidence="2 3">
    <name type="scientific">Acetobacteroides hydrogenigenes</name>
    <dbReference type="NCBI Taxonomy" id="979970"/>
    <lineage>
        <taxon>Bacteria</taxon>
        <taxon>Pseudomonadati</taxon>
        <taxon>Bacteroidota</taxon>
        <taxon>Bacteroidia</taxon>
        <taxon>Bacteroidales</taxon>
        <taxon>Rikenellaceae</taxon>
        <taxon>Acetobacteroides</taxon>
    </lineage>
</organism>
<sequence length="102" mass="11638">MLEFIKRDTNRTGIVAAIVVPSIIFITALLLMSGTIKLVNYVQTMLIFGTFSKILSLCVYPNLIIFYLYLHFDRNRSAKGVVWGTMIMASIVLVIYLIQKIY</sequence>
<keyword evidence="3" id="KW-1185">Reference proteome</keyword>
<feature type="transmembrane region" description="Helical" evidence="1">
    <location>
        <begin position="81"/>
        <end position="99"/>
    </location>
</feature>
<keyword evidence="1" id="KW-1133">Transmembrane helix</keyword>
<dbReference type="AlphaFoldDB" id="A0A4R2EP46"/>
<dbReference type="EMBL" id="SLWB01000003">
    <property type="protein sequence ID" value="TCN70531.1"/>
    <property type="molecule type" value="Genomic_DNA"/>
</dbReference>
<protein>
    <submittedName>
        <fullName evidence="2">Uncharacterized protein</fullName>
    </submittedName>
</protein>
<reference evidence="2 3" key="1">
    <citation type="submission" date="2019-03" db="EMBL/GenBank/DDBJ databases">
        <title>Genomic Encyclopedia of Archaeal and Bacterial Type Strains, Phase II (KMG-II): from individual species to whole genera.</title>
        <authorList>
            <person name="Goeker M."/>
        </authorList>
    </citation>
    <scope>NUCLEOTIDE SEQUENCE [LARGE SCALE GENOMIC DNA]</scope>
    <source>
        <strain evidence="2 3">RL-C</strain>
    </source>
</reference>
<accession>A0A4R2EP46</accession>
<evidence type="ECO:0000313" key="2">
    <source>
        <dbReference type="EMBL" id="TCN70531.1"/>
    </source>
</evidence>
<keyword evidence="1" id="KW-0472">Membrane</keyword>
<proteinExistence type="predicted"/>
<dbReference type="Proteomes" id="UP000294830">
    <property type="component" value="Unassembled WGS sequence"/>
</dbReference>
<gene>
    <name evidence="2" type="ORF">CLV25_10346</name>
</gene>